<protein>
    <recommendedName>
        <fullName evidence="2">Nucleotide-diphospho-sugar transferase domain-containing protein</fullName>
    </recommendedName>
</protein>
<dbReference type="AlphaFoldDB" id="A0A6C0HHM8"/>
<dbReference type="EMBL" id="MN739963">
    <property type="protein sequence ID" value="QHT80148.1"/>
    <property type="molecule type" value="Genomic_DNA"/>
</dbReference>
<name>A0A6C0HHM8_9ZZZZ</name>
<evidence type="ECO:0000313" key="1">
    <source>
        <dbReference type="EMBL" id="QHT80148.1"/>
    </source>
</evidence>
<accession>A0A6C0HHM8</accession>
<organism evidence="1">
    <name type="scientific">viral metagenome</name>
    <dbReference type="NCBI Taxonomy" id="1070528"/>
    <lineage>
        <taxon>unclassified sequences</taxon>
        <taxon>metagenomes</taxon>
        <taxon>organismal metagenomes</taxon>
    </lineage>
</organism>
<evidence type="ECO:0008006" key="2">
    <source>
        <dbReference type="Google" id="ProtNLM"/>
    </source>
</evidence>
<reference evidence="1" key="1">
    <citation type="journal article" date="2020" name="Nature">
        <title>Giant virus diversity and host interactions through global metagenomics.</title>
        <authorList>
            <person name="Schulz F."/>
            <person name="Roux S."/>
            <person name="Paez-Espino D."/>
            <person name="Jungbluth S."/>
            <person name="Walsh D.A."/>
            <person name="Denef V.J."/>
            <person name="McMahon K.D."/>
            <person name="Konstantinidis K.T."/>
            <person name="Eloe-Fadrosh E.A."/>
            <person name="Kyrpides N.C."/>
            <person name="Woyke T."/>
        </authorList>
    </citation>
    <scope>NUCLEOTIDE SEQUENCE</scope>
    <source>
        <strain evidence="1">GVMAG-M-3300023184-105</strain>
    </source>
</reference>
<proteinExistence type="predicted"/>
<sequence length="301" mass="35345">MHIVLTCINNFQDYILTNIKQLIRLGHTSIYVITNRSFFTNFYTYSENINLVAIEELVDSYNYNENTQLDNQFRGGFWALTSARFFYLYEFMRSRDIENVIHLENDVLIYRNIDILEILLDKTKIYLPFDTFTRNIASVMFIPNHSVFNTVLNKYDFSKNDMENFSIIQRQTGIIENFPIFINDPNGSPEYQFVTRGFENFHMIFDAAAMGQYLGGVDPRNIPGDTRGFVNETCIIKYNQYQFIWNTMNVRNRFSSHSFTGNADEHDIRCPFIVVIDGNGNSYSVPIFNLHIHSKNLENFI</sequence>